<evidence type="ECO:0000313" key="2">
    <source>
        <dbReference type="EMBL" id="RKP50894.1"/>
    </source>
</evidence>
<feature type="transmembrane region" description="Helical" evidence="1">
    <location>
        <begin position="6"/>
        <end position="29"/>
    </location>
</feature>
<evidence type="ECO:0000313" key="3">
    <source>
        <dbReference type="Proteomes" id="UP000280434"/>
    </source>
</evidence>
<keyword evidence="3" id="KW-1185">Reference proteome</keyword>
<dbReference type="Pfam" id="PF13801">
    <property type="entry name" value="Metal_resist"/>
    <property type="match status" value="1"/>
</dbReference>
<sequence length="164" mass="17794">MTSRTFHVVLIASLVLNVFLLGAIAGGAYRWFADHRAPLGLLAEQAQSHALRDAAQDLSPARQQQFLDALKHARRDARPLAQAGREGRRDVLGIIAAPQFDRAGLDAALTQTRDADRAARAHVEAAVADFVATLTPAERVTFAQSLKAYGQWRELSPPLARAAH</sequence>
<reference evidence="2 3" key="1">
    <citation type="submission" date="2018-10" db="EMBL/GenBank/DDBJ databases">
        <title>Paraburkholderia sp. 7MK8-2, isolated from soil.</title>
        <authorList>
            <person name="Gao Z.-H."/>
            <person name="Qiu L.-H."/>
        </authorList>
    </citation>
    <scope>NUCLEOTIDE SEQUENCE [LARGE SCALE GENOMIC DNA]</scope>
    <source>
        <strain evidence="2 3">7MK8-2</strain>
    </source>
</reference>
<keyword evidence="1" id="KW-0472">Membrane</keyword>
<organism evidence="2 3">
    <name type="scientific">Trinickia fusca</name>
    <dbReference type="NCBI Taxonomy" id="2419777"/>
    <lineage>
        <taxon>Bacteria</taxon>
        <taxon>Pseudomonadati</taxon>
        <taxon>Pseudomonadota</taxon>
        <taxon>Betaproteobacteria</taxon>
        <taxon>Burkholderiales</taxon>
        <taxon>Burkholderiaceae</taxon>
        <taxon>Trinickia</taxon>
    </lineage>
</organism>
<name>A0A494XRY9_9BURK</name>
<dbReference type="AlphaFoldDB" id="A0A494XRY9"/>
<comment type="caution">
    <text evidence="2">The sequence shown here is derived from an EMBL/GenBank/DDBJ whole genome shotgun (WGS) entry which is preliminary data.</text>
</comment>
<accession>A0A494XRY9</accession>
<dbReference type="EMBL" id="RBZV01000002">
    <property type="protein sequence ID" value="RKP50894.1"/>
    <property type="molecule type" value="Genomic_DNA"/>
</dbReference>
<dbReference type="OrthoDB" id="8636739at2"/>
<proteinExistence type="predicted"/>
<evidence type="ECO:0000256" key="1">
    <source>
        <dbReference type="SAM" id="Phobius"/>
    </source>
</evidence>
<keyword evidence="1" id="KW-0812">Transmembrane</keyword>
<dbReference type="InterPro" id="IPR025961">
    <property type="entry name" value="Metal_resist"/>
</dbReference>
<dbReference type="Proteomes" id="UP000280434">
    <property type="component" value="Unassembled WGS sequence"/>
</dbReference>
<keyword evidence="1" id="KW-1133">Transmembrane helix</keyword>
<dbReference type="Gene3D" id="1.20.120.1490">
    <property type="match status" value="1"/>
</dbReference>
<dbReference type="RefSeq" id="WP_121276981.1">
    <property type="nucleotide sequence ID" value="NZ_RBZV01000002.1"/>
</dbReference>
<gene>
    <name evidence="2" type="ORF">D7S89_07445</name>
</gene>
<protein>
    <submittedName>
        <fullName evidence="2">Periplasmic heavy metal sensor</fullName>
    </submittedName>
</protein>